<dbReference type="GO" id="GO:0051539">
    <property type="term" value="F:4 iron, 4 sulfur cluster binding"/>
    <property type="evidence" value="ECO:0007669"/>
    <property type="project" value="UniProtKB-KW"/>
</dbReference>
<evidence type="ECO:0000256" key="1">
    <source>
        <dbReference type="ARBA" id="ARBA00022485"/>
    </source>
</evidence>
<dbReference type="Proteomes" id="UP000294813">
    <property type="component" value="Unassembled WGS sequence"/>
</dbReference>
<sequence>MTLCIDRERCQGCNGHPRCADVCPGNLLVLGEQGQIASREPDDCWDCAACVKVCPRQALSLTLPPEVGGRGSRLWARQVGGKMHWTIVDGQGRTKNFVI</sequence>
<dbReference type="AlphaFoldDB" id="A0A4R2RWB3"/>
<feature type="domain" description="4Fe-4S ferredoxin-type" evidence="5">
    <location>
        <begin position="35"/>
        <end position="64"/>
    </location>
</feature>
<evidence type="ECO:0000259" key="5">
    <source>
        <dbReference type="PROSITE" id="PS51379"/>
    </source>
</evidence>
<keyword evidence="7" id="KW-1185">Reference proteome</keyword>
<dbReference type="PROSITE" id="PS51379">
    <property type="entry name" value="4FE4S_FER_2"/>
    <property type="match status" value="2"/>
</dbReference>
<accession>A0A4R2RWB3</accession>
<dbReference type="PANTHER" id="PTHR43687:SF1">
    <property type="entry name" value="FERREDOXIN III"/>
    <property type="match status" value="1"/>
</dbReference>
<dbReference type="GO" id="GO:0046872">
    <property type="term" value="F:metal ion binding"/>
    <property type="evidence" value="ECO:0007669"/>
    <property type="project" value="UniProtKB-KW"/>
</dbReference>
<protein>
    <submittedName>
        <fullName evidence="6">Dissimilatory adenylylsulfate reductase beta subunit</fullName>
    </submittedName>
</protein>
<dbReference type="EMBL" id="SLXT01000002">
    <property type="protein sequence ID" value="TCP68742.1"/>
    <property type="molecule type" value="Genomic_DNA"/>
</dbReference>
<dbReference type="InterPro" id="IPR017900">
    <property type="entry name" value="4Fe4S_Fe_S_CS"/>
</dbReference>
<evidence type="ECO:0000256" key="4">
    <source>
        <dbReference type="ARBA" id="ARBA00023014"/>
    </source>
</evidence>
<dbReference type="InterPro" id="IPR050572">
    <property type="entry name" value="Fe-S_Ferredoxin"/>
</dbReference>
<dbReference type="Gene3D" id="3.30.70.20">
    <property type="match status" value="1"/>
</dbReference>
<proteinExistence type="predicted"/>
<feature type="domain" description="4Fe-4S ferredoxin-type" evidence="5">
    <location>
        <begin position="1"/>
        <end position="33"/>
    </location>
</feature>
<evidence type="ECO:0000256" key="3">
    <source>
        <dbReference type="ARBA" id="ARBA00023004"/>
    </source>
</evidence>
<name>A0A4R2RWB3_9FIRM</name>
<keyword evidence="3" id="KW-0408">Iron</keyword>
<keyword evidence="2" id="KW-0479">Metal-binding</keyword>
<dbReference type="PANTHER" id="PTHR43687">
    <property type="entry name" value="ADENYLYLSULFATE REDUCTASE, BETA SUBUNIT"/>
    <property type="match status" value="1"/>
</dbReference>
<evidence type="ECO:0000313" key="6">
    <source>
        <dbReference type="EMBL" id="TCP68742.1"/>
    </source>
</evidence>
<dbReference type="SUPFAM" id="SSF54862">
    <property type="entry name" value="4Fe-4S ferredoxins"/>
    <property type="match status" value="1"/>
</dbReference>
<organism evidence="6 7">
    <name type="scientific">Heliophilum fasciatum</name>
    <dbReference type="NCBI Taxonomy" id="35700"/>
    <lineage>
        <taxon>Bacteria</taxon>
        <taxon>Bacillati</taxon>
        <taxon>Bacillota</taxon>
        <taxon>Clostridia</taxon>
        <taxon>Eubacteriales</taxon>
        <taxon>Heliobacteriaceae</taxon>
        <taxon>Heliophilum</taxon>
    </lineage>
</organism>
<comment type="caution">
    <text evidence="6">The sequence shown here is derived from an EMBL/GenBank/DDBJ whole genome shotgun (WGS) entry which is preliminary data.</text>
</comment>
<dbReference type="Pfam" id="PF12838">
    <property type="entry name" value="Fer4_7"/>
    <property type="match status" value="1"/>
</dbReference>
<evidence type="ECO:0000313" key="7">
    <source>
        <dbReference type="Proteomes" id="UP000294813"/>
    </source>
</evidence>
<dbReference type="OrthoDB" id="9807879at2"/>
<dbReference type="RefSeq" id="WP_131917934.1">
    <property type="nucleotide sequence ID" value="NZ_JAOQNU010000002.1"/>
</dbReference>
<reference evidence="6 7" key="1">
    <citation type="submission" date="2019-03" db="EMBL/GenBank/DDBJ databases">
        <title>Genomic Encyclopedia of Type Strains, Phase IV (KMG-IV): sequencing the most valuable type-strain genomes for metagenomic binning, comparative biology and taxonomic classification.</title>
        <authorList>
            <person name="Goeker M."/>
        </authorList>
    </citation>
    <scope>NUCLEOTIDE SEQUENCE [LARGE SCALE GENOMIC DNA]</scope>
    <source>
        <strain evidence="6 7">DSM 11170</strain>
    </source>
</reference>
<dbReference type="PROSITE" id="PS00198">
    <property type="entry name" value="4FE4S_FER_1"/>
    <property type="match status" value="1"/>
</dbReference>
<keyword evidence="1" id="KW-0004">4Fe-4S</keyword>
<gene>
    <name evidence="6" type="ORF">EDD73_102138</name>
</gene>
<keyword evidence="4" id="KW-0411">Iron-sulfur</keyword>
<dbReference type="InterPro" id="IPR017896">
    <property type="entry name" value="4Fe4S_Fe-S-bd"/>
</dbReference>
<evidence type="ECO:0000256" key="2">
    <source>
        <dbReference type="ARBA" id="ARBA00022723"/>
    </source>
</evidence>